<dbReference type="Pfam" id="PF03462">
    <property type="entry name" value="PCRF"/>
    <property type="match status" value="1"/>
</dbReference>
<protein>
    <recommendedName>
        <fullName evidence="4 5">Peptide chain release factor 2</fullName>
        <shortName evidence="4">RF-2</shortName>
    </recommendedName>
</protein>
<comment type="subcellular location">
    <subcellularLocation>
        <location evidence="4">Cytoplasm</location>
    </subcellularLocation>
</comment>
<name>A0A7V0XFA7_UNCW3</name>
<dbReference type="SMART" id="SM00937">
    <property type="entry name" value="PCRF"/>
    <property type="match status" value="1"/>
</dbReference>
<dbReference type="PANTHER" id="PTHR43116">
    <property type="entry name" value="PEPTIDE CHAIN RELEASE FACTOR 2"/>
    <property type="match status" value="1"/>
</dbReference>
<keyword evidence="3 4" id="KW-0648">Protein biosynthesis</keyword>
<sequence>MTEVRDNTPLPQRARELLERLRSARSFFDLAGRAEELTRLREQSSRPGFWNDPARAQDVMRRSAAIEDVTNRHQHLERELSEAAEMASVFADDDSTLSELAEQLARLDRELTALEERGLFRSPEDTRPAILQVHAGAGGVDSCDWAEMLLRMYTRYVEMQDLKHRILSLQQDDVAGIKDASIEVFGTNAYGLLKSEHGVHRLVRASPFDASGKRHTSFAAVSVLPEVEDVEVELNPDEVRVDTFRAGGHGGQNVNKISSAVRLTHEPTGIVVVCQNERSQVQNKQNAFKILRARLYERARQEQEAERRKLEAGKTDIAWGHQIRSYVLFPYQLVKDHRTDVESHNVETVLAGEIEPFVLAWLKAQATAGR</sequence>
<proteinExistence type="inferred from homology"/>
<feature type="domain" description="Prokaryotic-type class I peptide chain release factors" evidence="7">
    <location>
        <begin position="245"/>
        <end position="261"/>
    </location>
</feature>
<evidence type="ECO:0000313" key="8">
    <source>
        <dbReference type="EMBL" id="HDQ99455.1"/>
    </source>
</evidence>
<dbReference type="PANTHER" id="PTHR43116:SF3">
    <property type="entry name" value="CLASS I PEPTIDE CHAIN RELEASE FACTOR"/>
    <property type="match status" value="1"/>
</dbReference>
<dbReference type="EMBL" id="DSBX01000155">
    <property type="protein sequence ID" value="HDQ99455.1"/>
    <property type="molecule type" value="Genomic_DNA"/>
</dbReference>
<dbReference type="Gene3D" id="3.30.160.20">
    <property type="match status" value="1"/>
</dbReference>
<accession>A0A7V0XFA7</accession>
<dbReference type="InterPro" id="IPR005139">
    <property type="entry name" value="PCRF"/>
</dbReference>
<keyword evidence="6" id="KW-0175">Coiled coil</keyword>
<feature type="modified residue" description="N5-methylglutamine" evidence="4">
    <location>
        <position position="252"/>
    </location>
</feature>
<keyword evidence="2 4" id="KW-0488">Methylation</keyword>
<dbReference type="PROSITE" id="PS00745">
    <property type="entry name" value="RF_PROK_I"/>
    <property type="match status" value="1"/>
</dbReference>
<evidence type="ECO:0000256" key="3">
    <source>
        <dbReference type="ARBA" id="ARBA00022917"/>
    </source>
</evidence>
<evidence type="ECO:0000256" key="4">
    <source>
        <dbReference type="HAMAP-Rule" id="MF_00094"/>
    </source>
</evidence>
<comment type="function">
    <text evidence="4">Peptide chain release factor 2 directs the termination of translation in response to the peptide chain termination codons UGA and UAA.</text>
</comment>
<comment type="similarity">
    <text evidence="1 4">Belongs to the prokaryotic/mitochondrial release factor family.</text>
</comment>
<evidence type="ECO:0000256" key="2">
    <source>
        <dbReference type="ARBA" id="ARBA00022481"/>
    </source>
</evidence>
<comment type="PTM">
    <text evidence="4">Methylated by PrmC. Methylation increases the termination efficiency of RF2.</text>
</comment>
<evidence type="ECO:0000256" key="5">
    <source>
        <dbReference type="NCBIfam" id="TIGR00020"/>
    </source>
</evidence>
<dbReference type="InterPro" id="IPR004374">
    <property type="entry name" value="PrfB"/>
</dbReference>
<keyword evidence="4" id="KW-0963">Cytoplasm</keyword>
<evidence type="ECO:0000256" key="1">
    <source>
        <dbReference type="ARBA" id="ARBA00010835"/>
    </source>
</evidence>
<dbReference type="NCBIfam" id="TIGR00020">
    <property type="entry name" value="prfB"/>
    <property type="match status" value="1"/>
</dbReference>
<dbReference type="SUPFAM" id="SSF75620">
    <property type="entry name" value="Release factor"/>
    <property type="match status" value="1"/>
</dbReference>
<gene>
    <name evidence="4" type="primary">prfB</name>
    <name evidence="8" type="ORF">ENN51_04120</name>
</gene>
<dbReference type="Pfam" id="PF00472">
    <property type="entry name" value="RF-1"/>
    <property type="match status" value="1"/>
</dbReference>
<dbReference type="Proteomes" id="UP000885672">
    <property type="component" value="Unassembled WGS sequence"/>
</dbReference>
<dbReference type="HAMAP" id="MF_00094">
    <property type="entry name" value="Rel_fac_2"/>
    <property type="match status" value="1"/>
</dbReference>
<dbReference type="InterPro" id="IPR045853">
    <property type="entry name" value="Pep_chain_release_fac_I_sf"/>
</dbReference>
<reference evidence="8" key="1">
    <citation type="journal article" date="2020" name="mSystems">
        <title>Genome- and Community-Level Interaction Insights into Carbon Utilization and Element Cycling Functions of Hydrothermarchaeota in Hydrothermal Sediment.</title>
        <authorList>
            <person name="Zhou Z."/>
            <person name="Liu Y."/>
            <person name="Xu W."/>
            <person name="Pan J."/>
            <person name="Luo Z.H."/>
            <person name="Li M."/>
        </authorList>
    </citation>
    <scope>NUCLEOTIDE SEQUENCE [LARGE SCALE GENOMIC DNA]</scope>
    <source>
        <strain evidence="8">SpSt-1182</strain>
    </source>
</reference>
<dbReference type="AlphaFoldDB" id="A0A7V0XFA7"/>
<dbReference type="Gene3D" id="1.20.58.410">
    <property type="entry name" value="Release factor"/>
    <property type="match status" value="1"/>
</dbReference>
<evidence type="ECO:0000256" key="6">
    <source>
        <dbReference type="SAM" id="Coils"/>
    </source>
</evidence>
<dbReference type="InterPro" id="IPR000352">
    <property type="entry name" value="Pep_chain_release_fac_I"/>
</dbReference>
<organism evidence="8">
    <name type="scientific">candidate division WOR-3 bacterium</name>
    <dbReference type="NCBI Taxonomy" id="2052148"/>
    <lineage>
        <taxon>Bacteria</taxon>
        <taxon>Bacteria division WOR-3</taxon>
    </lineage>
</organism>
<evidence type="ECO:0000259" key="7">
    <source>
        <dbReference type="PROSITE" id="PS00745"/>
    </source>
</evidence>
<dbReference type="FunFam" id="3.30.160.20:FF:000004">
    <property type="entry name" value="Peptide chain release factor 1"/>
    <property type="match status" value="1"/>
</dbReference>
<dbReference type="GO" id="GO:0005737">
    <property type="term" value="C:cytoplasm"/>
    <property type="evidence" value="ECO:0007669"/>
    <property type="project" value="UniProtKB-SubCell"/>
</dbReference>
<dbReference type="GO" id="GO:0016149">
    <property type="term" value="F:translation release factor activity, codon specific"/>
    <property type="evidence" value="ECO:0007669"/>
    <property type="project" value="UniProtKB-UniRule"/>
</dbReference>
<feature type="coiled-coil region" evidence="6">
    <location>
        <begin position="66"/>
        <end position="117"/>
    </location>
</feature>
<comment type="caution">
    <text evidence="8">The sequence shown here is derived from an EMBL/GenBank/DDBJ whole genome shotgun (WGS) entry which is preliminary data.</text>
</comment>
<dbReference type="Gene3D" id="3.30.70.1660">
    <property type="match status" value="1"/>
</dbReference>